<dbReference type="Proteomes" id="UP000285092">
    <property type="component" value="Unassembled WGS sequence"/>
</dbReference>
<dbReference type="InterPro" id="IPR036412">
    <property type="entry name" value="HAD-like_sf"/>
</dbReference>
<dbReference type="Gene3D" id="3.40.50.1000">
    <property type="entry name" value="HAD superfamily/HAD-like"/>
    <property type="match status" value="1"/>
</dbReference>
<name>A0A418NGY6_9SPHN</name>
<dbReference type="RefSeq" id="WP_119513682.1">
    <property type="nucleotide sequence ID" value="NZ_QXFK01000017.1"/>
</dbReference>
<evidence type="ECO:0000313" key="1">
    <source>
        <dbReference type="EMBL" id="RIV77583.1"/>
    </source>
</evidence>
<keyword evidence="2" id="KW-1185">Reference proteome</keyword>
<keyword evidence="1" id="KW-0378">Hydrolase</keyword>
<dbReference type="GO" id="GO:0016787">
    <property type="term" value="F:hydrolase activity"/>
    <property type="evidence" value="ECO:0007669"/>
    <property type="project" value="UniProtKB-KW"/>
</dbReference>
<protein>
    <submittedName>
        <fullName evidence="1">HAD family hydrolase</fullName>
    </submittedName>
</protein>
<reference evidence="1 2" key="1">
    <citation type="submission" date="2018-08" db="EMBL/GenBank/DDBJ databases">
        <title>Altererythrobacter sp.Ery1 and Ery12, the genome sequencing of novel strains in genus Alterythrobacter.</title>
        <authorList>
            <person name="Cheng H."/>
            <person name="Wu Y.-H."/>
            <person name="Fang C."/>
            <person name="Xu X.-W."/>
        </authorList>
    </citation>
    <scope>NUCLEOTIDE SEQUENCE [LARGE SCALE GENOMIC DNA]</scope>
    <source>
        <strain evidence="1 2">Ery1</strain>
    </source>
</reference>
<dbReference type="SUPFAM" id="SSF56784">
    <property type="entry name" value="HAD-like"/>
    <property type="match status" value="1"/>
</dbReference>
<proteinExistence type="predicted"/>
<dbReference type="EMBL" id="QXFK01000017">
    <property type="protein sequence ID" value="RIV77583.1"/>
    <property type="molecule type" value="Genomic_DNA"/>
</dbReference>
<dbReference type="OrthoDB" id="7192139at2"/>
<sequence length="214" mass="24255">MSRPLIISDCDEVLLHMVAHFRDWLGESERVDFTIGSNNFAEAMRWRESGERVEERDIWRLLGRFFDTEMDRQLPIAGAVDGVAALAEHADVVILTNLNDERRERRARQLADHGIAARVFTNQGPKGPALKAIVEEYAPSRAIFIDDLPQHHRSAAETVPDVVRLHLCGEPQLAPHIDCAHRAGHAHARIDAWGEALPWLLEQLNFETQDKEHA</sequence>
<organism evidence="1 2">
    <name type="scientific">Pelagerythrobacter aerophilus</name>
    <dbReference type="NCBI Taxonomy" id="2306995"/>
    <lineage>
        <taxon>Bacteria</taxon>
        <taxon>Pseudomonadati</taxon>
        <taxon>Pseudomonadota</taxon>
        <taxon>Alphaproteobacteria</taxon>
        <taxon>Sphingomonadales</taxon>
        <taxon>Erythrobacteraceae</taxon>
        <taxon>Pelagerythrobacter</taxon>
    </lineage>
</organism>
<evidence type="ECO:0000313" key="2">
    <source>
        <dbReference type="Proteomes" id="UP000285092"/>
    </source>
</evidence>
<comment type="caution">
    <text evidence="1">The sequence shown here is derived from an EMBL/GenBank/DDBJ whole genome shotgun (WGS) entry which is preliminary data.</text>
</comment>
<gene>
    <name evidence="1" type="ORF">D2V04_10700</name>
</gene>
<dbReference type="InterPro" id="IPR023214">
    <property type="entry name" value="HAD_sf"/>
</dbReference>
<dbReference type="AlphaFoldDB" id="A0A418NGY6"/>
<accession>A0A418NGY6</accession>